<dbReference type="EMBL" id="JAVFHQ010000084">
    <property type="protein sequence ID" value="KAK4539728.1"/>
    <property type="molecule type" value="Genomic_DNA"/>
</dbReference>
<reference evidence="1 2" key="1">
    <citation type="submission" date="2021-11" db="EMBL/GenBank/DDBJ databases">
        <title>Black yeast isolated from Biological Soil Crust.</title>
        <authorList>
            <person name="Kurbessoian T."/>
        </authorList>
    </citation>
    <scope>NUCLEOTIDE SEQUENCE [LARGE SCALE GENOMIC DNA]</scope>
    <source>
        <strain evidence="1 2">CCFEE 5522</strain>
    </source>
</reference>
<dbReference type="AlphaFoldDB" id="A0AAV9J4Z9"/>
<protein>
    <submittedName>
        <fullName evidence="1">Uncharacterized protein</fullName>
    </submittedName>
</protein>
<proteinExistence type="predicted"/>
<evidence type="ECO:0000313" key="1">
    <source>
        <dbReference type="EMBL" id="KAK4539728.1"/>
    </source>
</evidence>
<comment type="caution">
    <text evidence="1">The sequence shown here is derived from an EMBL/GenBank/DDBJ whole genome shotgun (WGS) entry which is preliminary data.</text>
</comment>
<organism evidence="1 2">
    <name type="scientific">Oleoguttula mirabilis</name>
    <dbReference type="NCBI Taxonomy" id="1507867"/>
    <lineage>
        <taxon>Eukaryota</taxon>
        <taxon>Fungi</taxon>
        <taxon>Dikarya</taxon>
        <taxon>Ascomycota</taxon>
        <taxon>Pezizomycotina</taxon>
        <taxon>Dothideomycetes</taxon>
        <taxon>Dothideomycetidae</taxon>
        <taxon>Mycosphaerellales</taxon>
        <taxon>Teratosphaeriaceae</taxon>
        <taxon>Oleoguttula</taxon>
    </lineage>
</organism>
<gene>
    <name evidence="1" type="ORF">LTR36_010381</name>
</gene>
<name>A0AAV9J4Z9_9PEZI</name>
<sequence>MHKHASQKYWQESTFVFSQRHRGHTKAELQALGEANVNAITNLTIFSATSSLGTFAKRQSTGGAAWFIEHFESVSSPRPSSTYSLLFTYWEGEGRYLRMASLPDGDSTHTLRGDGPEVPLCEQLSYWLS</sequence>
<accession>A0AAV9J4Z9</accession>
<dbReference type="Proteomes" id="UP001324427">
    <property type="component" value="Unassembled WGS sequence"/>
</dbReference>
<keyword evidence="2" id="KW-1185">Reference proteome</keyword>
<evidence type="ECO:0000313" key="2">
    <source>
        <dbReference type="Proteomes" id="UP001324427"/>
    </source>
</evidence>